<dbReference type="GO" id="GO:0005886">
    <property type="term" value="C:plasma membrane"/>
    <property type="evidence" value="ECO:0007669"/>
    <property type="project" value="UniProtKB-SubCell"/>
</dbReference>
<comment type="subcellular location">
    <subcellularLocation>
        <location evidence="1">Cell membrane</location>
        <topology evidence="1">Lipid-anchor</topology>
    </subcellularLocation>
</comment>
<keyword evidence="9" id="KW-1185">Reference proteome</keyword>
<proteinExistence type="inferred from homology"/>
<organism evidence="8 9">
    <name type="scientific">Koleobacter methoxysyntrophicus</name>
    <dbReference type="NCBI Taxonomy" id="2751313"/>
    <lineage>
        <taxon>Bacteria</taxon>
        <taxon>Bacillati</taxon>
        <taxon>Bacillota</taxon>
        <taxon>Clostridia</taxon>
        <taxon>Koleobacterales</taxon>
        <taxon>Koleobacteraceae</taxon>
        <taxon>Koleobacter</taxon>
    </lineage>
</organism>
<dbReference type="PANTHER" id="PTHR34296">
    <property type="entry name" value="TRANSCRIPTIONAL ACTIVATOR PROTEIN MED"/>
    <property type="match status" value="1"/>
</dbReference>
<evidence type="ECO:0000313" key="9">
    <source>
        <dbReference type="Proteomes" id="UP000662904"/>
    </source>
</evidence>
<sequence>MKKLIVSGIVILLVLSLVLAGCGQKEQTPPAEQGKQEEKAEPLKVGLVFDVGGRGDLSFNDMAYAGLERGKNEFGDKIEIKYLEPSGGGENREQLLRLLAEDGYDLIFGVGFMFTDHIEKVSKEFPDTKFGLIDGYIPDLTEDSNVSCLLFKEQEGSFLVGAAAALKSKTNKVGFVGGMKIPLIERFEAGYMAGAKYVNPGIEIISDYIGTTGDAFKDPVKGKELTLKQINSGADVVYHASGASGIGVIEGAVSKGKFVIGVDADQSLTAKEDQKPYILTSMLKRVDVAVFDTIKALVEGNFKGGYTIFGVAEDGVGYAENEFNKDLIKDIKPRLEELKQKIIKGEIKVPVDKKEYEEFVKNLK</sequence>
<dbReference type="InterPro" id="IPR003760">
    <property type="entry name" value="PnrA-like"/>
</dbReference>
<keyword evidence="5" id="KW-0472">Membrane</keyword>
<dbReference type="Pfam" id="PF02608">
    <property type="entry name" value="Bmp"/>
    <property type="match status" value="1"/>
</dbReference>
<feature type="domain" description="ABC transporter substrate-binding protein PnrA-like" evidence="7">
    <location>
        <begin position="46"/>
        <end position="352"/>
    </location>
</feature>
<dbReference type="PROSITE" id="PS51257">
    <property type="entry name" value="PROKAR_LIPOPROTEIN"/>
    <property type="match status" value="1"/>
</dbReference>
<dbReference type="AlphaFoldDB" id="A0A8A0RNV8"/>
<gene>
    <name evidence="8" type="primary">tmpC</name>
    <name evidence="8" type="ORF">H0A61_01558</name>
</gene>
<dbReference type="Proteomes" id="UP000662904">
    <property type="component" value="Chromosome"/>
</dbReference>
<evidence type="ECO:0000256" key="6">
    <source>
        <dbReference type="ARBA" id="ARBA00023288"/>
    </source>
</evidence>
<dbReference type="InterPro" id="IPR028082">
    <property type="entry name" value="Peripla_BP_I"/>
</dbReference>
<dbReference type="CDD" id="cd06354">
    <property type="entry name" value="PBP1_PrnA-like"/>
    <property type="match status" value="1"/>
</dbReference>
<dbReference type="PANTHER" id="PTHR34296:SF2">
    <property type="entry name" value="ABC TRANSPORTER GUANOSINE-BINDING PROTEIN NUPN"/>
    <property type="match status" value="1"/>
</dbReference>
<keyword evidence="6 8" id="KW-0449">Lipoprotein</keyword>
<dbReference type="KEGG" id="kme:H0A61_01558"/>
<dbReference type="RefSeq" id="WP_206706557.1">
    <property type="nucleotide sequence ID" value="NZ_CP059066.1"/>
</dbReference>
<evidence type="ECO:0000256" key="2">
    <source>
        <dbReference type="ARBA" id="ARBA00008610"/>
    </source>
</evidence>
<keyword evidence="3" id="KW-1003">Cell membrane</keyword>
<evidence type="ECO:0000256" key="3">
    <source>
        <dbReference type="ARBA" id="ARBA00022475"/>
    </source>
</evidence>
<evidence type="ECO:0000259" key="7">
    <source>
        <dbReference type="Pfam" id="PF02608"/>
    </source>
</evidence>
<dbReference type="EMBL" id="CP059066">
    <property type="protein sequence ID" value="QSQ09199.1"/>
    <property type="molecule type" value="Genomic_DNA"/>
</dbReference>
<accession>A0A8A0RNV8</accession>
<dbReference type="InterPro" id="IPR050957">
    <property type="entry name" value="BMP_lipoprotein"/>
</dbReference>
<comment type="similarity">
    <text evidence="2">Belongs to the BMP lipoprotein family.</text>
</comment>
<dbReference type="Gene3D" id="3.40.50.2300">
    <property type="match status" value="2"/>
</dbReference>
<evidence type="ECO:0000256" key="5">
    <source>
        <dbReference type="ARBA" id="ARBA00023136"/>
    </source>
</evidence>
<reference evidence="8" key="1">
    <citation type="submission" date="2020-07" db="EMBL/GenBank/DDBJ databases">
        <title>Koleobacter methoxysyntrophicus gen. nov., sp. nov., a novel anaerobic bacterium isolated from deep subsurface oil field and proposal of Koleobacterales ord. nov. in the phylum Firmicutes.</title>
        <authorList>
            <person name="Sakamoto S."/>
            <person name="Tamaki H."/>
        </authorList>
    </citation>
    <scope>NUCLEOTIDE SEQUENCE</scope>
    <source>
        <strain evidence="8">NRmbB1</strain>
    </source>
</reference>
<keyword evidence="4" id="KW-0732">Signal</keyword>
<evidence type="ECO:0000313" key="8">
    <source>
        <dbReference type="EMBL" id="QSQ09199.1"/>
    </source>
</evidence>
<protein>
    <submittedName>
        <fullName evidence="8">Membrane lipoprotein TmpC</fullName>
    </submittedName>
</protein>
<evidence type="ECO:0000256" key="1">
    <source>
        <dbReference type="ARBA" id="ARBA00004193"/>
    </source>
</evidence>
<evidence type="ECO:0000256" key="4">
    <source>
        <dbReference type="ARBA" id="ARBA00022729"/>
    </source>
</evidence>
<dbReference type="SUPFAM" id="SSF53822">
    <property type="entry name" value="Periplasmic binding protein-like I"/>
    <property type="match status" value="1"/>
</dbReference>
<name>A0A8A0RNV8_9FIRM</name>